<evidence type="ECO:0000313" key="2">
    <source>
        <dbReference type="Proteomes" id="UP001195965"/>
    </source>
</evidence>
<keyword evidence="2" id="KW-1185">Reference proteome</keyword>
<name>A0ACD5HC55_9PROT</name>
<sequence length="369" mass="40426">MTEVSRSGQRWLPILLIVAALIWILQNFWSALAWSAVLAVVFWPFVLRIPGRWRPLGALFFALTAASLILLPLAFVIVELLRGLRLLGPWVSQEELSHWALPHWLSTHLPQVLLDPLRHLWQVATQWLGAFLPGITAKSTLLPAHFQGFQVLAGSDALLAHGQMVLNVLGGAEDTALNASLALLLLFFFLLHGETLARGLAERITGLAGADVWIVIARGLDILRGTFWSVVITGLFEALLFWALYAACGIPHALIWGTVSGVFSVIPFGASAVFTGVTLWTWLAAGEPLLALVIFIVGNIITTLADNLLKPLLIGGRSRMPFMLIFMGLLGGLSVLGILGIFVGPMLMGMLMAWWQGWKPRDIDKECLR</sequence>
<dbReference type="EMBL" id="CP127526">
    <property type="protein sequence ID" value="XRI72597.1"/>
    <property type="molecule type" value="Genomic_DNA"/>
</dbReference>
<organism evidence="1 2">
    <name type="scientific">Acidithiobacillus montserratensis</name>
    <dbReference type="NCBI Taxonomy" id="2729135"/>
    <lineage>
        <taxon>Bacteria</taxon>
        <taxon>Pseudomonadati</taxon>
        <taxon>Pseudomonadota</taxon>
        <taxon>Acidithiobacillia</taxon>
        <taxon>Acidithiobacillales</taxon>
        <taxon>Acidithiobacillaceae</taxon>
        <taxon>Acidithiobacillus</taxon>
    </lineage>
</organism>
<gene>
    <name evidence="1" type="ORF">HHS34_009080</name>
</gene>
<dbReference type="Proteomes" id="UP001195965">
    <property type="component" value="Chromosome"/>
</dbReference>
<protein>
    <submittedName>
        <fullName evidence="1">AI-2E family transporter</fullName>
    </submittedName>
</protein>
<reference evidence="1 2" key="1">
    <citation type="journal article" date="2021" name="ISME J.">
        <title>Genomic evolution of the class Acidithiobacillia: deep-branching Proteobacteria living in extreme acidic conditions.</title>
        <authorList>
            <person name="Moya-Beltran A."/>
            <person name="Beard S."/>
            <person name="Rojas-Villalobos C."/>
            <person name="Issotta F."/>
            <person name="Gallardo Y."/>
            <person name="Ulloa R."/>
            <person name="Giaveno A."/>
            <person name="Degli Esposti M."/>
            <person name="Johnson D.B."/>
            <person name="Quatrini R."/>
        </authorList>
    </citation>
    <scope>NUCLEOTIDE SEQUENCE [LARGE SCALE GENOMIC DNA]</scope>
    <source>
        <strain evidence="1 2">GG1-14</strain>
    </source>
</reference>
<proteinExistence type="predicted"/>
<accession>A0ACD5HC55</accession>
<evidence type="ECO:0000313" key="1">
    <source>
        <dbReference type="EMBL" id="XRI72597.1"/>
    </source>
</evidence>